<evidence type="ECO:0000313" key="15">
    <source>
        <dbReference type="Ensembl" id="ENSLLEP00000021598.1"/>
    </source>
</evidence>
<dbReference type="OrthoDB" id="5317514at2759"/>
<dbReference type="InterPro" id="IPR013519">
    <property type="entry name" value="Int_alpha_beta-p"/>
</dbReference>
<dbReference type="PRINTS" id="PR00718">
    <property type="entry name" value="PHPHLIPASED"/>
</dbReference>
<dbReference type="GeneTree" id="ENSGT00390000013522"/>
<evidence type="ECO:0000256" key="6">
    <source>
        <dbReference type="ARBA" id="ARBA00022729"/>
    </source>
</evidence>
<dbReference type="EC" id="3.1.4.50" evidence="3"/>
<keyword evidence="7" id="KW-0677">Repeat</keyword>
<evidence type="ECO:0000256" key="3">
    <source>
        <dbReference type="ARBA" id="ARBA00012284"/>
    </source>
</evidence>
<gene>
    <name evidence="15" type="primary">GPLD1</name>
</gene>
<proteinExistence type="inferred from homology"/>
<accession>A0A8C5N1I9</accession>
<evidence type="ECO:0000256" key="7">
    <source>
        <dbReference type="ARBA" id="ARBA00022737"/>
    </source>
</evidence>
<keyword evidence="8" id="KW-0378">Hydrolase</keyword>
<evidence type="ECO:0000256" key="5">
    <source>
        <dbReference type="ARBA" id="ARBA00022525"/>
    </source>
</evidence>
<feature type="repeat" description="FG-GAP" evidence="12">
    <location>
        <begin position="746"/>
        <end position="812"/>
    </location>
</feature>
<keyword evidence="13" id="KW-1133">Transmembrane helix</keyword>
<dbReference type="SMART" id="SM00191">
    <property type="entry name" value="Int_alpha"/>
    <property type="match status" value="6"/>
</dbReference>
<reference evidence="15" key="1">
    <citation type="submission" date="2025-08" db="UniProtKB">
        <authorList>
            <consortium name="Ensembl"/>
        </authorList>
    </citation>
    <scope>IDENTIFICATION</scope>
</reference>
<dbReference type="Gene3D" id="2.130.10.130">
    <property type="entry name" value="Integrin alpha, N-terminal"/>
    <property type="match status" value="3"/>
</dbReference>
<dbReference type="InterPro" id="IPR001028">
    <property type="entry name" value="Gprt_PLipase_D"/>
</dbReference>
<name>A0A8C5N1I9_9ANUR</name>
<evidence type="ECO:0000256" key="2">
    <source>
        <dbReference type="ARBA" id="ARBA00008652"/>
    </source>
</evidence>
<dbReference type="AlphaFoldDB" id="A0A8C5N1I9"/>
<dbReference type="GO" id="GO:0005615">
    <property type="term" value="C:extracellular space"/>
    <property type="evidence" value="ECO:0007669"/>
    <property type="project" value="TreeGrafter"/>
</dbReference>
<evidence type="ECO:0000256" key="4">
    <source>
        <dbReference type="ARBA" id="ARBA00015988"/>
    </source>
</evidence>
<evidence type="ECO:0000256" key="10">
    <source>
        <dbReference type="ARBA" id="ARBA00029753"/>
    </source>
</evidence>
<comment type="catalytic activity">
    <reaction evidence="11">
        <text>a 6-(alpha-D-glucosaminyl)-1-(1,2-diacyl-sn-glycero-3-phospho)-1D-myo-inositol + H2O = 6-(alpha-D-glucosaminyl)-1D-myo-inositol + a 1,2-diacyl-sn-glycero-3-phosphate + H(+)</text>
        <dbReference type="Rhea" id="RHEA:10832"/>
        <dbReference type="ChEBI" id="CHEBI:15377"/>
        <dbReference type="ChEBI" id="CHEBI:15378"/>
        <dbReference type="ChEBI" id="CHEBI:57997"/>
        <dbReference type="ChEBI" id="CHEBI:58608"/>
        <dbReference type="ChEBI" id="CHEBI:58700"/>
        <dbReference type="EC" id="3.1.4.50"/>
    </reaction>
</comment>
<dbReference type="PROSITE" id="PS51470">
    <property type="entry name" value="FG_GAP"/>
    <property type="match status" value="4"/>
</dbReference>
<dbReference type="GO" id="GO:0031012">
    <property type="term" value="C:extracellular matrix"/>
    <property type="evidence" value="ECO:0007669"/>
    <property type="project" value="TreeGrafter"/>
</dbReference>
<evidence type="ECO:0000313" key="16">
    <source>
        <dbReference type="Proteomes" id="UP000694569"/>
    </source>
</evidence>
<dbReference type="GO" id="GO:0004621">
    <property type="term" value="F:glycosylphosphatidylinositol phospholipase D activity"/>
    <property type="evidence" value="ECO:0007669"/>
    <property type="project" value="UniProtKB-EC"/>
</dbReference>
<dbReference type="InterPro" id="IPR013517">
    <property type="entry name" value="FG-GAP"/>
</dbReference>
<evidence type="ECO:0000256" key="13">
    <source>
        <dbReference type="SAM" id="Phobius"/>
    </source>
</evidence>
<keyword evidence="16" id="KW-1185">Reference proteome</keyword>
<comment type="subcellular location">
    <subcellularLocation>
        <location evidence="1">Secreted</location>
    </subcellularLocation>
</comment>
<feature type="repeat" description="FG-GAP" evidence="12">
    <location>
        <begin position="481"/>
        <end position="542"/>
    </location>
</feature>
<comment type="similarity">
    <text evidence="2">Belongs to the GPLD1 family.</text>
</comment>
<dbReference type="Ensembl" id="ENSLLET00000022433.1">
    <property type="protein sequence ID" value="ENSLLEP00000021598.1"/>
    <property type="gene ID" value="ENSLLEG00000013694.1"/>
</dbReference>
<evidence type="ECO:0000256" key="12">
    <source>
        <dbReference type="PROSITE-ProRule" id="PRU00803"/>
    </source>
</evidence>
<dbReference type="Proteomes" id="UP000694569">
    <property type="component" value="Unplaced"/>
</dbReference>
<feature type="repeat" description="FG-GAP" evidence="12">
    <location>
        <begin position="412"/>
        <end position="473"/>
    </location>
</feature>
<protein>
    <recommendedName>
        <fullName evidence="4">Phosphatidylinositol-glycan-specific phospholipase D</fullName>
        <ecNumber evidence="3">3.1.4.50</ecNumber>
    </recommendedName>
    <alternativeName>
        <fullName evidence="10">Glycosyl-phosphatidylinositol-specific phospholipase D</fullName>
    </alternativeName>
</protein>
<dbReference type="InterPro" id="IPR028994">
    <property type="entry name" value="Integrin_alpha_N"/>
</dbReference>
<keyword evidence="5" id="KW-0964">Secreted</keyword>
<reference evidence="15" key="2">
    <citation type="submission" date="2025-09" db="UniProtKB">
        <authorList>
            <consortium name="Ensembl"/>
        </authorList>
    </citation>
    <scope>IDENTIFICATION</scope>
</reference>
<keyword evidence="13" id="KW-0472">Membrane</keyword>
<dbReference type="PANTHER" id="PTHR23221:SF7">
    <property type="entry name" value="PHOSPHATIDYLINOSITOL-GLYCAN-SPECIFIC PHOSPHOLIPASE D"/>
    <property type="match status" value="1"/>
</dbReference>
<dbReference type="InterPro" id="IPR008947">
    <property type="entry name" value="PLipase_C/P1_nuclease_dom_sf"/>
</dbReference>
<keyword evidence="6" id="KW-0732">Signal</keyword>
<keyword evidence="9" id="KW-0325">Glycoprotein</keyword>
<feature type="transmembrane region" description="Helical" evidence="13">
    <location>
        <begin position="45"/>
        <end position="64"/>
    </location>
</feature>
<dbReference type="InterPro" id="IPR029002">
    <property type="entry name" value="PLPC/GPLD1"/>
</dbReference>
<dbReference type="Pfam" id="PF00882">
    <property type="entry name" value="Zn_dep_PLPC"/>
    <property type="match status" value="1"/>
</dbReference>
<keyword evidence="13" id="KW-0812">Transmembrane</keyword>
<organism evidence="15 16">
    <name type="scientific">Leptobrachium leishanense</name>
    <name type="common">Leishan spiny toad</name>
    <dbReference type="NCBI Taxonomy" id="445787"/>
    <lineage>
        <taxon>Eukaryota</taxon>
        <taxon>Metazoa</taxon>
        <taxon>Chordata</taxon>
        <taxon>Craniata</taxon>
        <taxon>Vertebrata</taxon>
        <taxon>Euteleostomi</taxon>
        <taxon>Amphibia</taxon>
        <taxon>Batrachia</taxon>
        <taxon>Anura</taxon>
        <taxon>Pelobatoidea</taxon>
        <taxon>Megophryidae</taxon>
        <taxon>Leptobrachium</taxon>
    </lineage>
</organism>
<sequence>MTLKVLTFMSISVTWYTSNQTPKVAEAHFLCECRLSFCALILSKAMICFGLFAVAFVVNSLFWLETAPCGISTHIEIAHRAVEHFSHNEGRYNYRELLQKHPEAFQAGSVYPDAFYQDICMKGTYHALSEDSHWAPFLKTSLNYVRKVYPRPWNEGAQKLVAFLFGIASHMVTDVSWHSLDIDQGFLRAMGEIDFRGSYTDAHHVGDFGGDVLSQFEFDFGYLESKWYIPVWDLVNIYKEFYGTDVIEEGPIIDCTYILFLQMYGESIAVSKLFSTYAKKSPFLVERFHDYFLGGIDDMTFWSTNIFQLTAFMLDNGTSNCYIPENPIFIQCDGQKKHTRPGRIRFQKDDSNQNTSLSIITSVGAHVNRVDTGVLFQINSWAKDPMQMLTNATRSMNLRGLFNQNDQSDNSSPSAVYFVTSPYARLGRSTITADLNQDGLVDLIVGAPGYSTFGQVQVGRVYVIYSNETGLPSTNLDLDKDADVLLQGLEPSGKFGSSLAVLDFNLDGQPDLIVGAPSVGSKHLTYTGSVYVYFGSNGFSNTPNITIRCRFTYCNLGWTLLTADMNGDGKDDLVIGSPYAPGGGKQRGVVSAFYSHRHRSRRGRLSIEESDWSARGEHNYAWFGYALHGHKFNSSTLLLVGSPTWSNCKSNQCDDPGSSSQSQGKVYGFYPPSITVSFVLQGDTAQTKLGSSFATGTLSINGIGKSVLLIGAPTQDSNSRLSFISQALHHAGAVKVYEISAGTAPSSLGTLSGDRQFSRFGASLHMRDLDNDGLDEIFVASPLETEDLKSMLFGSHAGHVYIYNGNITSPGLLSKRCKSWFQPCPGDWAQYVLISPEGKTSFGTAVTTVMTREKKQVVIAAEKGSRNARFAGTVYLYNLG</sequence>
<evidence type="ECO:0000259" key="14">
    <source>
        <dbReference type="Pfam" id="PF00882"/>
    </source>
</evidence>
<dbReference type="PANTHER" id="PTHR23221">
    <property type="entry name" value="GLYCOSYLPHOSPHATIDYLINOSITOL PHOSPHOLIPASE D"/>
    <property type="match status" value="1"/>
</dbReference>
<evidence type="ECO:0000256" key="9">
    <source>
        <dbReference type="ARBA" id="ARBA00023180"/>
    </source>
</evidence>
<evidence type="ECO:0000256" key="8">
    <source>
        <dbReference type="ARBA" id="ARBA00022801"/>
    </source>
</evidence>
<evidence type="ECO:0000256" key="11">
    <source>
        <dbReference type="ARBA" id="ARBA00093237"/>
    </source>
</evidence>
<dbReference type="SUPFAM" id="SSF48537">
    <property type="entry name" value="Phospholipase C/P1 nuclease"/>
    <property type="match status" value="1"/>
</dbReference>
<feature type="domain" description="Phospholipase C/D" evidence="14">
    <location>
        <begin position="73"/>
        <end position="226"/>
    </location>
</feature>
<evidence type="ECO:0000256" key="1">
    <source>
        <dbReference type="ARBA" id="ARBA00004613"/>
    </source>
</evidence>
<feature type="repeat" description="FG-GAP" evidence="12">
    <location>
        <begin position="543"/>
        <end position="602"/>
    </location>
</feature>
<dbReference type="Pfam" id="PF01839">
    <property type="entry name" value="FG-GAP"/>
    <property type="match status" value="3"/>
</dbReference>
<dbReference type="SUPFAM" id="SSF69318">
    <property type="entry name" value="Integrin alpha N-terminal domain"/>
    <property type="match status" value="1"/>
</dbReference>